<dbReference type="InterPro" id="IPR052929">
    <property type="entry name" value="RNase_H-like_EbsB-rel"/>
</dbReference>
<dbReference type="OrthoDB" id="1001913at2759"/>
<dbReference type="PANTHER" id="PTHR47074">
    <property type="entry name" value="BNAC02G40300D PROTEIN"/>
    <property type="match status" value="1"/>
</dbReference>
<dbReference type="AlphaFoldDB" id="A0A9Q1K3V8"/>
<evidence type="ECO:0000313" key="1">
    <source>
        <dbReference type="EMBL" id="KAJ8436147.1"/>
    </source>
</evidence>
<proteinExistence type="predicted"/>
<gene>
    <name evidence="1" type="ORF">Cgig2_029759</name>
</gene>
<keyword evidence="2" id="KW-1185">Reference proteome</keyword>
<reference evidence="1" key="1">
    <citation type="submission" date="2022-04" db="EMBL/GenBank/DDBJ databases">
        <title>Carnegiea gigantea Genome sequencing and assembly v2.</title>
        <authorList>
            <person name="Copetti D."/>
            <person name="Sanderson M.J."/>
            <person name="Burquez A."/>
            <person name="Wojciechowski M.F."/>
        </authorList>
    </citation>
    <scope>NUCLEOTIDE SEQUENCE</scope>
    <source>
        <strain evidence="1">SGP5-SGP5p</strain>
        <tissue evidence="1">Aerial part</tissue>
    </source>
</reference>
<dbReference type="PANTHER" id="PTHR47074:SF11">
    <property type="entry name" value="REVERSE TRANSCRIPTASE-LIKE PROTEIN"/>
    <property type="match status" value="1"/>
</dbReference>
<sequence>MAEKRGNSAVAKRHSDYLKYGDANTLRLLDCLLKAIEQLTHDEFGEFLAVMWECWNARNHFIFKTRDCYLDKLGKRAISYIRSYSGQQEIDSFPSTVPHPSTWTPPTTSCVKINFDGGSIGGTHSGWGFAIRDHHGNLLLAGTKHTPREESRVAHDLAHWEPLCSEGRLWESDVPAAILDRASDNMYLYIHNNLI</sequence>
<evidence type="ECO:0000313" key="2">
    <source>
        <dbReference type="Proteomes" id="UP001153076"/>
    </source>
</evidence>
<name>A0A9Q1K3V8_9CARY</name>
<dbReference type="Proteomes" id="UP001153076">
    <property type="component" value="Unassembled WGS sequence"/>
</dbReference>
<dbReference type="EMBL" id="JAKOGI010000362">
    <property type="protein sequence ID" value="KAJ8436147.1"/>
    <property type="molecule type" value="Genomic_DNA"/>
</dbReference>
<evidence type="ECO:0008006" key="3">
    <source>
        <dbReference type="Google" id="ProtNLM"/>
    </source>
</evidence>
<comment type="caution">
    <text evidence="1">The sequence shown here is derived from an EMBL/GenBank/DDBJ whole genome shotgun (WGS) entry which is preliminary data.</text>
</comment>
<organism evidence="1 2">
    <name type="scientific">Carnegiea gigantea</name>
    <dbReference type="NCBI Taxonomy" id="171969"/>
    <lineage>
        <taxon>Eukaryota</taxon>
        <taxon>Viridiplantae</taxon>
        <taxon>Streptophyta</taxon>
        <taxon>Embryophyta</taxon>
        <taxon>Tracheophyta</taxon>
        <taxon>Spermatophyta</taxon>
        <taxon>Magnoliopsida</taxon>
        <taxon>eudicotyledons</taxon>
        <taxon>Gunneridae</taxon>
        <taxon>Pentapetalae</taxon>
        <taxon>Caryophyllales</taxon>
        <taxon>Cactineae</taxon>
        <taxon>Cactaceae</taxon>
        <taxon>Cactoideae</taxon>
        <taxon>Echinocereeae</taxon>
        <taxon>Carnegiea</taxon>
    </lineage>
</organism>
<protein>
    <recommendedName>
        <fullName evidence="3">RNase H type-1 domain-containing protein</fullName>
    </recommendedName>
</protein>
<accession>A0A9Q1K3V8</accession>